<comment type="caution">
    <text evidence="1">The sequence shown here is derived from an EMBL/GenBank/DDBJ whole genome shotgun (WGS) entry which is preliminary data.</text>
</comment>
<dbReference type="Proteomes" id="UP000052023">
    <property type="component" value="Unassembled WGS sequence"/>
</dbReference>
<evidence type="ECO:0000313" key="2">
    <source>
        <dbReference type="Proteomes" id="UP000052023"/>
    </source>
</evidence>
<name>A0A0R3MU45_9BRAD</name>
<protein>
    <submittedName>
        <fullName evidence="1">Uncharacterized protein</fullName>
    </submittedName>
</protein>
<gene>
    <name evidence="1" type="ORF">CQ13_06155</name>
</gene>
<accession>A0A0R3MU45</accession>
<evidence type="ECO:0000313" key="1">
    <source>
        <dbReference type="EMBL" id="KRR23609.1"/>
    </source>
</evidence>
<organism evidence="1 2">
    <name type="scientific">Bradyrhizobium retamae</name>
    <dbReference type="NCBI Taxonomy" id="1300035"/>
    <lineage>
        <taxon>Bacteria</taxon>
        <taxon>Pseudomonadati</taxon>
        <taxon>Pseudomonadota</taxon>
        <taxon>Alphaproteobacteria</taxon>
        <taxon>Hyphomicrobiales</taxon>
        <taxon>Nitrobacteraceae</taxon>
        <taxon>Bradyrhizobium</taxon>
    </lineage>
</organism>
<proteinExistence type="predicted"/>
<reference evidence="1 2" key="1">
    <citation type="submission" date="2014-03" db="EMBL/GenBank/DDBJ databases">
        <title>Bradyrhizobium valentinum sp. nov., isolated from effective nodules of Lupinus mariae-josephae, a lupine endemic of basic-lime soils in Eastern Spain.</title>
        <authorList>
            <person name="Duran D."/>
            <person name="Rey L."/>
            <person name="Navarro A."/>
            <person name="Busquets A."/>
            <person name="Imperial J."/>
            <person name="Ruiz-Argueso T."/>
        </authorList>
    </citation>
    <scope>NUCLEOTIDE SEQUENCE [LARGE SCALE GENOMIC DNA]</scope>
    <source>
        <strain evidence="1 2">Ro19</strain>
    </source>
</reference>
<keyword evidence="2" id="KW-1185">Reference proteome</keyword>
<dbReference type="EMBL" id="LLYA01000159">
    <property type="protein sequence ID" value="KRR23609.1"/>
    <property type="molecule type" value="Genomic_DNA"/>
</dbReference>
<sequence>MPATAVPGIAEVITKAWNGDASLNKIMDRFPTGPNKGMATADAVTQATAAINAAAPGYSLKRAVIISEDEHDKGYTVETEDDVVFVLPNASRVTAGANLLETAKLLMACTPNGI</sequence>
<dbReference type="AlphaFoldDB" id="A0A0R3MU45"/>